<dbReference type="InterPro" id="IPR011607">
    <property type="entry name" value="MGS-like_dom"/>
</dbReference>
<dbReference type="InterPro" id="IPR036914">
    <property type="entry name" value="MGS-like_dom_sf"/>
</dbReference>
<feature type="binding site" evidence="2">
    <location>
        <position position="90"/>
    </location>
    <ligand>
        <name>substrate</name>
    </ligand>
</feature>
<evidence type="ECO:0000256" key="1">
    <source>
        <dbReference type="ARBA" id="ARBA00006287"/>
    </source>
</evidence>
<dbReference type="Proteomes" id="UP001519924">
    <property type="component" value="Unassembled WGS sequence"/>
</dbReference>
<feature type="domain" description="MGS-like" evidence="3">
    <location>
        <begin position="1"/>
        <end position="142"/>
    </location>
</feature>
<accession>A0ABS7F556</accession>
<comment type="function">
    <text evidence="2">Catalyzes the formation of methylglyoxal from dihydroxyacetone phosphate.</text>
</comment>
<gene>
    <name evidence="2" type="primary">mgsA</name>
    <name evidence="4" type="ORF">K1J50_14795</name>
</gene>
<dbReference type="Pfam" id="PF02142">
    <property type="entry name" value="MGS"/>
    <property type="match status" value="1"/>
</dbReference>
<dbReference type="SUPFAM" id="SSF52335">
    <property type="entry name" value="Methylglyoxal synthase-like"/>
    <property type="match status" value="1"/>
</dbReference>
<dbReference type="PANTHER" id="PTHR30492:SF0">
    <property type="entry name" value="METHYLGLYOXAL SYNTHASE"/>
    <property type="match status" value="1"/>
</dbReference>
<feature type="active site" description="Proton donor/acceptor" evidence="2">
    <location>
        <position position="63"/>
    </location>
</feature>
<dbReference type="NCBIfam" id="TIGR00160">
    <property type="entry name" value="MGSA"/>
    <property type="match status" value="1"/>
</dbReference>
<dbReference type="PROSITE" id="PS01335">
    <property type="entry name" value="METHYLGLYOXAL_SYNTH"/>
    <property type="match status" value="1"/>
</dbReference>
<dbReference type="Gene3D" id="3.40.50.1380">
    <property type="entry name" value="Methylglyoxal synthase-like domain"/>
    <property type="match status" value="1"/>
</dbReference>
<reference evidence="4 5" key="1">
    <citation type="submission" date="2021-08" db="EMBL/GenBank/DDBJ databases">
        <title>Caldovatus sediminis gen. nov., sp. nov., a moderately thermophilic bacterium isolated from a hot spring.</title>
        <authorList>
            <person name="Hu C.-J."/>
            <person name="Li W.-J."/>
            <person name="Xian W.-D."/>
        </authorList>
    </citation>
    <scope>NUCLEOTIDE SEQUENCE [LARGE SCALE GENOMIC DNA]</scope>
    <source>
        <strain evidence="4 5">SYSU G05006</strain>
    </source>
</reference>
<dbReference type="GO" id="GO:0008929">
    <property type="term" value="F:methylglyoxal synthase activity"/>
    <property type="evidence" value="ECO:0007669"/>
    <property type="project" value="UniProtKB-EC"/>
</dbReference>
<dbReference type="HAMAP" id="MF_00549">
    <property type="entry name" value="Methylglyoxal_synth"/>
    <property type="match status" value="1"/>
</dbReference>
<feature type="binding site" evidence="2">
    <location>
        <position position="10"/>
    </location>
    <ligand>
        <name>substrate</name>
    </ligand>
</feature>
<evidence type="ECO:0000313" key="5">
    <source>
        <dbReference type="Proteomes" id="UP001519924"/>
    </source>
</evidence>
<dbReference type="EC" id="4.2.3.3" evidence="2"/>
<keyword evidence="5" id="KW-1185">Reference proteome</keyword>
<keyword evidence="2 4" id="KW-0456">Lyase</keyword>
<dbReference type="EMBL" id="JAHZUY010000051">
    <property type="protein sequence ID" value="MBW8270750.1"/>
    <property type="molecule type" value="Genomic_DNA"/>
</dbReference>
<evidence type="ECO:0000313" key="4">
    <source>
        <dbReference type="EMBL" id="MBW8270750.1"/>
    </source>
</evidence>
<feature type="binding site" evidence="2">
    <location>
        <position position="14"/>
    </location>
    <ligand>
        <name>substrate</name>
    </ligand>
</feature>
<dbReference type="RefSeq" id="WP_220118537.1">
    <property type="nucleotide sequence ID" value="NZ_JAHZUY010000051.1"/>
</dbReference>
<dbReference type="NCBIfam" id="NF003559">
    <property type="entry name" value="PRK05234.1"/>
    <property type="match status" value="1"/>
</dbReference>
<comment type="similarity">
    <text evidence="1 2">Belongs to the methylglyoxal synthase family.</text>
</comment>
<protein>
    <recommendedName>
        <fullName evidence="2">Methylglyoxal synthase</fullName>
        <shortName evidence="2">MGS</shortName>
        <ecNumber evidence="2">4.2.3.3</ecNumber>
    </recommendedName>
</protein>
<sequence length="142" mass="14860">MSLTIALVAHDAAKPALVEWVGRHIGLLRPHHLLATGTTGARLRERYPELRIEAVLSGPLGGDQQIGARVAEGRVDAIVFLFDPLWAQPHEPDVRALIRIAALRDVPIAVNLATAELLAAALPGMAARKAAAGGPAAGTGRP</sequence>
<dbReference type="InterPro" id="IPR018148">
    <property type="entry name" value="Methylglyoxal_synth_AS"/>
</dbReference>
<dbReference type="InterPro" id="IPR004363">
    <property type="entry name" value="Methylgl_synth"/>
</dbReference>
<dbReference type="SMART" id="SM00851">
    <property type="entry name" value="MGS"/>
    <property type="match status" value="1"/>
</dbReference>
<comment type="catalytic activity">
    <reaction evidence="2">
        <text>dihydroxyacetone phosphate = methylglyoxal + phosphate</text>
        <dbReference type="Rhea" id="RHEA:17937"/>
        <dbReference type="ChEBI" id="CHEBI:17158"/>
        <dbReference type="ChEBI" id="CHEBI:43474"/>
        <dbReference type="ChEBI" id="CHEBI:57642"/>
        <dbReference type="EC" id="4.2.3.3"/>
    </reaction>
</comment>
<organism evidence="4 5">
    <name type="scientific">Caldovatus aquaticus</name>
    <dbReference type="NCBI Taxonomy" id="2865671"/>
    <lineage>
        <taxon>Bacteria</taxon>
        <taxon>Pseudomonadati</taxon>
        <taxon>Pseudomonadota</taxon>
        <taxon>Alphaproteobacteria</taxon>
        <taxon>Acetobacterales</taxon>
        <taxon>Roseomonadaceae</taxon>
        <taxon>Caldovatus</taxon>
    </lineage>
</organism>
<dbReference type="PANTHER" id="PTHR30492">
    <property type="entry name" value="METHYLGLYOXAL SYNTHASE"/>
    <property type="match status" value="1"/>
</dbReference>
<evidence type="ECO:0000259" key="3">
    <source>
        <dbReference type="PROSITE" id="PS51855"/>
    </source>
</evidence>
<name>A0ABS7F556_9PROT</name>
<comment type="caution">
    <text evidence="4">The sequence shown here is derived from an EMBL/GenBank/DDBJ whole genome shotgun (WGS) entry which is preliminary data.</text>
</comment>
<dbReference type="PIRSF" id="PIRSF006614">
    <property type="entry name" value="Methylglyox_syn"/>
    <property type="match status" value="1"/>
</dbReference>
<feature type="binding site" evidence="2">
    <location>
        <begin position="57"/>
        <end position="58"/>
    </location>
    <ligand>
        <name>substrate</name>
    </ligand>
</feature>
<feature type="binding site" evidence="2">
    <location>
        <begin position="36"/>
        <end position="39"/>
    </location>
    <ligand>
        <name>substrate</name>
    </ligand>
</feature>
<evidence type="ECO:0000256" key="2">
    <source>
        <dbReference type="HAMAP-Rule" id="MF_00549"/>
    </source>
</evidence>
<dbReference type="PROSITE" id="PS51855">
    <property type="entry name" value="MGS"/>
    <property type="match status" value="1"/>
</dbReference>
<proteinExistence type="inferred from homology"/>